<sequence>MIDAQQQHQDLGGSIVDVVDSDTHDTKDVNLQKLGAMVFRGCGEWVSKLQSCSKDGCAAMMGG</sequence>
<dbReference type="Proteomes" id="UP001314170">
    <property type="component" value="Unassembled WGS sequence"/>
</dbReference>
<dbReference type="EMBL" id="CAWUPB010001184">
    <property type="protein sequence ID" value="CAK7350290.1"/>
    <property type="molecule type" value="Genomic_DNA"/>
</dbReference>
<dbReference type="AlphaFoldDB" id="A0AAV1SGE2"/>
<gene>
    <name evidence="1" type="ORF">DCAF_LOCUS23018</name>
</gene>
<evidence type="ECO:0000313" key="1">
    <source>
        <dbReference type="EMBL" id="CAK7350290.1"/>
    </source>
</evidence>
<accession>A0AAV1SGE2</accession>
<organism evidence="1 2">
    <name type="scientific">Dovyalis caffra</name>
    <dbReference type="NCBI Taxonomy" id="77055"/>
    <lineage>
        <taxon>Eukaryota</taxon>
        <taxon>Viridiplantae</taxon>
        <taxon>Streptophyta</taxon>
        <taxon>Embryophyta</taxon>
        <taxon>Tracheophyta</taxon>
        <taxon>Spermatophyta</taxon>
        <taxon>Magnoliopsida</taxon>
        <taxon>eudicotyledons</taxon>
        <taxon>Gunneridae</taxon>
        <taxon>Pentapetalae</taxon>
        <taxon>rosids</taxon>
        <taxon>fabids</taxon>
        <taxon>Malpighiales</taxon>
        <taxon>Salicaceae</taxon>
        <taxon>Flacourtieae</taxon>
        <taxon>Dovyalis</taxon>
    </lineage>
</organism>
<comment type="caution">
    <text evidence="1">The sequence shown here is derived from an EMBL/GenBank/DDBJ whole genome shotgun (WGS) entry which is preliminary data.</text>
</comment>
<name>A0AAV1SGE2_9ROSI</name>
<protein>
    <submittedName>
        <fullName evidence="1">Uncharacterized protein</fullName>
    </submittedName>
</protein>
<evidence type="ECO:0000313" key="2">
    <source>
        <dbReference type="Proteomes" id="UP001314170"/>
    </source>
</evidence>
<reference evidence="1 2" key="1">
    <citation type="submission" date="2024-01" db="EMBL/GenBank/DDBJ databases">
        <authorList>
            <person name="Waweru B."/>
        </authorList>
    </citation>
    <scope>NUCLEOTIDE SEQUENCE [LARGE SCALE GENOMIC DNA]</scope>
</reference>
<proteinExistence type="predicted"/>
<keyword evidence="2" id="KW-1185">Reference proteome</keyword>